<dbReference type="GO" id="GO:0030272">
    <property type="term" value="F:5-formyltetrahydrofolate cyclo-ligase activity"/>
    <property type="evidence" value="ECO:0007669"/>
    <property type="project" value="UniProtKB-EC"/>
</dbReference>
<evidence type="ECO:0000256" key="2">
    <source>
        <dbReference type="ARBA" id="ARBA00022741"/>
    </source>
</evidence>
<proteinExistence type="inferred from homology"/>
<accession>A0A6G5QLG9</accession>
<dbReference type="GO" id="GO:0035999">
    <property type="term" value="P:tetrahydrofolate interconversion"/>
    <property type="evidence" value="ECO:0007669"/>
    <property type="project" value="TreeGrafter"/>
</dbReference>
<dbReference type="PANTHER" id="PTHR23407">
    <property type="entry name" value="ATPASE INHIBITOR/5-FORMYLTETRAHYDROFOLATE CYCLO-LIGASE"/>
    <property type="match status" value="1"/>
</dbReference>
<dbReference type="GO" id="GO:0046872">
    <property type="term" value="F:metal ion binding"/>
    <property type="evidence" value="ECO:0007669"/>
    <property type="project" value="UniProtKB-KW"/>
</dbReference>
<dbReference type="GO" id="GO:0005524">
    <property type="term" value="F:ATP binding"/>
    <property type="evidence" value="ECO:0007669"/>
    <property type="project" value="UniProtKB-KW"/>
</dbReference>
<keyword evidence="6" id="KW-0436">Ligase</keyword>
<evidence type="ECO:0000256" key="1">
    <source>
        <dbReference type="ARBA" id="ARBA00010638"/>
    </source>
</evidence>
<dbReference type="NCBIfam" id="TIGR02727">
    <property type="entry name" value="MTHFS_bact"/>
    <property type="match status" value="1"/>
</dbReference>
<keyword evidence="2 4" id="KW-0547">Nucleotide-binding</keyword>
<reference evidence="6 7" key="1">
    <citation type="submission" date="2016-07" db="EMBL/GenBank/DDBJ databases">
        <title>Comparative genomics of the Campylobacter concisus group.</title>
        <authorList>
            <person name="Miller W.G."/>
            <person name="Yee E."/>
            <person name="Chapman M.H."/>
            <person name="Huynh S."/>
            <person name="Bono J.L."/>
            <person name="On S.L.W."/>
            <person name="StLeger J."/>
            <person name="Foster G."/>
            <person name="Parker C.T."/>
        </authorList>
    </citation>
    <scope>NUCLEOTIDE SEQUENCE [LARGE SCALE GENOMIC DNA]</scope>
    <source>
        <strain evidence="6 7">ATCC 33238</strain>
    </source>
</reference>
<dbReference type="InterPro" id="IPR002698">
    <property type="entry name" value="FTHF_cligase"/>
</dbReference>
<evidence type="ECO:0000256" key="4">
    <source>
        <dbReference type="PIRSR" id="PIRSR006806-1"/>
    </source>
</evidence>
<dbReference type="PIRSF" id="PIRSF006806">
    <property type="entry name" value="FTHF_cligase"/>
    <property type="match status" value="1"/>
</dbReference>
<dbReference type="AlphaFoldDB" id="A0A6G5QLG9"/>
<feature type="binding site" evidence="4">
    <location>
        <begin position="132"/>
        <end position="140"/>
    </location>
    <ligand>
        <name>ATP</name>
        <dbReference type="ChEBI" id="CHEBI:30616"/>
    </ligand>
</feature>
<gene>
    <name evidence="6" type="ORF">CRECT_0877</name>
</gene>
<dbReference type="EMBL" id="CP012543">
    <property type="protein sequence ID" value="QCD46555.1"/>
    <property type="molecule type" value="Genomic_DNA"/>
</dbReference>
<dbReference type="Proteomes" id="UP000502377">
    <property type="component" value="Chromosome"/>
</dbReference>
<name>A0A6G5QLG9_CAMRE</name>
<evidence type="ECO:0000256" key="5">
    <source>
        <dbReference type="RuleBase" id="RU361279"/>
    </source>
</evidence>
<dbReference type="GO" id="GO:0009396">
    <property type="term" value="P:folic acid-containing compound biosynthetic process"/>
    <property type="evidence" value="ECO:0007669"/>
    <property type="project" value="TreeGrafter"/>
</dbReference>
<organism evidence="6 7">
    <name type="scientific">Campylobacter rectus</name>
    <name type="common">Wolinella recta</name>
    <dbReference type="NCBI Taxonomy" id="203"/>
    <lineage>
        <taxon>Bacteria</taxon>
        <taxon>Pseudomonadati</taxon>
        <taxon>Campylobacterota</taxon>
        <taxon>Epsilonproteobacteria</taxon>
        <taxon>Campylobacterales</taxon>
        <taxon>Campylobacteraceae</taxon>
        <taxon>Campylobacter</taxon>
    </lineage>
</organism>
<dbReference type="RefSeq" id="WP_004320875.1">
    <property type="nucleotide sequence ID" value="NZ_CP012543.1"/>
</dbReference>
<comment type="cofactor">
    <cofactor evidence="5">
        <name>Mg(2+)</name>
        <dbReference type="ChEBI" id="CHEBI:18420"/>
    </cofactor>
</comment>
<feature type="binding site" evidence="4">
    <location>
        <position position="60"/>
    </location>
    <ligand>
        <name>substrate</name>
    </ligand>
</feature>
<dbReference type="KEGG" id="crx:CRECT_0877"/>
<keyword evidence="5" id="KW-0460">Magnesium</keyword>
<dbReference type="Gene3D" id="3.40.50.10420">
    <property type="entry name" value="NagB/RpiA/CoA transferase-like"/>
    <property type="match status" value="1"/>
</dbReference>
<protein>
    <recommendedName>
        <fullName evidence="5">5-formyltetrahydrofolate cyclo-ligase</fullName>
        <ecNumber evidence="5">6.3.3.2</ecNumber>
    </recommendedName>
</protein>
<dbReference type="InterPro" id="IPR037171">
    <property type="entry name" value="NagB/RpiA_transferase-like"/>
</dbReference>
<keyword evidence="5" id="KW-0479">Metal-binding</keyword>
<keyword evidence="3 4" id="KW-0067">ATP-binding</keyword>
<dbReference type="InterPro" id="IPR024185">
    <property type="entry name" value="FTHF_cligase-like_sf"/>
</dbReference>
<evidence type="ECO:0000313" key="7">
    <source>
        <dbReference type="Proteomes" id="UP000502377"/>
    </source>
</evidence>
<sequence>MKRALNLQKEDFRRSAKTALKKEVQISAKAKHYKMFKPFLNLLTELGAKRILIFNPLSYEPNLYILRRKLAKKYEIFVPFMLGISLEMVKSRLPLVSRTKFGVKEPLGTKIFKKRIDVAVVPVIGVDGNMARIGHGKGFYDRFFANLPYRPILVFVEILDNFTNEIITEDHDVTCDFYLTPSKIYAKRGIYDRYFNRLRGRCGGRWRRLSHR</sequence>
<evidence type="ECO:0000313" key="6">
    <source>
        <dbReference type="EMBL" id="QCD46555.1"/>
    </source>
</evidence>
<dbReference type="EC" id="6.3.3.2" evidence="5"/>
<dbReference type="Pfam" id="PF01812">
    <property type="entry name" value="5-FTHF_cyc-lig"/>
    <property type="match status" value="1"/>
</dbReference>
<comment type="similarity">
    <text evidence="1 5">Belongs to the 5-formyltetrahydrofolate cyclo-ligase family.</text>
</comment>
<comment type="catalytic activity">
    <reaction evidence="5">
        <text>(6S)-5-formyl-5,6,7,8-tetrahydrofolate + ATP = (6R)-5,10-methenyltetrahydrofolate + ADP + phosphate</text>
        <dbReference type="Rhea" id="RHEA:10488"/>
        <dbReference type="ChEBI" id="CHEBI:30616"/>
        <dbReference type="ChEBI" id="CHEBI:43474"/>
        <dbReference type="ChEBI" id="CHEBI:57455"/>
        <dbReference type="ChEBI" id="CHEBI:57457"/>
        <dbReference type="ChEBI" id="CHEBI:456216"/>
        <dbReference type="EC" id="6.3.3.2"/>
    </reaction>
</comment>
<feature type="binding site" evidence="4">
    <location>
        <begin position="9"/>
        <end position="13"/>
    </location>
    <ligand>
        <name>ATP</name>
        <dbReference type="ChEBI" id="CHEBI:30616"/>
    </ligand>
</feature>
<dbReference type="PANTHER" id="PTHR23407:SF1">
    <property type="entry name" value="5-FORMYLTETRAHYDROFOLATE CYCLO-LIGASE"/>
    <property type="match status" value="1"/>
</dbReference>
<evidence type="ECO:0000256" key="3">
    <source>
        <dbReference type="ARBA" id="ARBA00022840"/>
    </source>
</evidence>
<dbReference type="SUPFAM" id="SSF100950">
    <property type="entry name" value="NagB/RpiA/CoA transferase-like"/>
    <property type="match status" value="1"/>
</dbReference>